<organism evidence="1 2">
    <name type="scientific">Blautia obeum</name>
    <dbReference type="NCBI Taxonomy" id="40520"/>
    <lineage>
        <taxon>Bacteria</taxon>
        <taxon>Bacillati</taxon>
        <taxon>Bacillota</taxon>
        <taxon>Clostridia</taxon>
        <taxon>Lachnospirales</taxon>
        <taxon>Lachnospiraceae</taxon>
        <taxon>Blautia</taxon>
    </lineage>
</organism>
<dbReference type="EMBL" id="CABHNB010000043">
    <property type="protein sequence ID" value="VUX19332.1"/>
    <property type="molecule type" value="Genomic_DNA"/>
</dbReference>
<reference evidence="1 2" key="1">
    <citation type="submission" date="2019-07" db="EMBL/GenBank/DDBJ databases">
        <authorList>
            <person name="Hibberd C M."/>
            <person name="Gehrig L. J."/>
            <person name="Chang H.-W."/>
            <person name="Venkatesh S."/>
        </authorList>
    </citation>
    <scope>NUCLEOTIDE SEQUENCE [LARGE SCALE GENOMIC DNA]</scope>
    <source>
        <strain evidence="1">Ruminococcus_obeum_SSTS_Bg7063</strain>
    </source>
</reference>
<name>A0A564UJA6_9FIRM</name>
<protein>
    <submittedName>
        <fullName evidence="1">Uncharacterized protein</fullName>
    </submittedName>
</protein>
<dbReference type="AlphaFoldDB" id="A0A564UJA6"/>
<evidence type="ECO:0000313" key="2">
    <source>
        <dbReference type="Proteomes" id="UP000409147"/>
    </source>
</evidence>
<accession>A0A564UJA6</accession>
<sequence>MKYKIDKFMMTLSRQLEYHFNKFLYYFMFRDIKNCKQFCPTCKYFDECMEHIKMEYKAHHK</sequence>
<gene>
    <name evidence="1" type="ORF">ROSSTS7063_02961</name>
</gene>
<dbReference type="Proteomes" id="UP000409147">
    <property type="component" value="Unassembled WGS sequence"/>
</dbReference>
<keyword evidence="2" id="KW-1185">Reference proteome</keyword>
<evidence type="ECO:0000313" key="1">
    <source>
        <dbReference type="EMBL" id="VUX19332.1"/>
    </source>
</evidence>
<proteinExistence type="predicted"/>